<evidence type="ECO:0000313" key="2">
    <source>
        <dbReference type="Proteomes" id="UP000237105"/>
    </source>
</evidence>
<name>A0A2P5DVJ8_PARAD</name>
<gene>
    <name evidence="1" type="ORF">PanWU01x14_029520</name>
</gene>
<accession>A0A2P5DVJ8</accession>
<sequence>MNTTHGKVFPAAITSSSFPLANSHPSISHVGAWIVTPSAPVASAVYNSEEAKIAKTNIDNFRMDYLTGRTTVALRGRLWTMLTLILPVSSEATLIASPKVEIEALFWKQIFFTNYI</sequence>
<evidence type="ECO:0000313" key="1">
    <source>
        <dbReference type="EMBL" id="PON77333.1"/>
    </source>
</evidence>
<keyword evidence="2" id="KW-1185">Reference proteome</keyword>
<proteinExistence type="predicted"/>
<dbReference type="EMBL" id="JXTB01000014">
    <property type="protein sequence ID" value="PON77333.1"/>
    <property type="molecule type" value="Genomic_DNA"/>
</dbReference>
<comment type="caution">
    <text evidence="1">The sequence shown here is derived from an EMBL/GenBank/DDBJ whole genome shotgun (WGS) entry which is preliminary data.</text>
</comment>
<organism evidence="1 2">
    <name type="scientific">Parasponia andersonii</name>
    <name type="common">Sponia andersonii</name>
    <dbReference type="NCBI Taxonomy" id="3476"/>
    <lineage>
        <taxon>Eukaryota</taxon>
        <taxon>Viridiplantae</taxon>
        <taxon>Streptophyta</taxon>
        <taxon>Embryophyta</taxon>
        <taxon>Tracheophyta</taxon>
        <taxon>Spermatophyta</taxon>
        <taxon>Magnoliopsida</taxon>
        <taxon>eudicotyledons</taxon>
        <taxon>Gunneridae</taxon>
        <taxon>Pentapetalae</taxon>
        <taxon>rosids</taxon>
        <taxon>fabids</taxon>
        <taxon>Rosales</taxon>
        <taxon>Cannabaceae</taxon>
        <taxon>Parasponia</taxon>
    </lineage>
</organism>
<protein>
    <submittedName>
        <fullName evidence="1">Uncharacterized protein</fullName>
    </submittedName>
</protein>
<reference evidence="2" key="1">
    <citation type="submission" date="2016-06" db="EMBL/GenBank/DDBJ databases">
        <title>Parallel loss of symbiosis genes in relatives of nitrogen-fixing non-legume Parasponia.</title>
        <authorList>
            <person name="Van Velzen R."/>
            <person name="Holmer R."/>
            <person name="Bu F."/>
            <person name="Rutten L."/>
            <person name="Van Zeijl A."/>
            <person name="Liu W."/>
            <person name="Santuari L."/>
            <person name="Cao Q."/>
            <person name="Sharma T."/>
            <person name="Shen D."/>
            <person name="Roswanjaya Y."/>
            <person name="Wardhani T."/>
            <person name="Kalhor M.S."/>
            <person name="Jansen J."/>
            <person name="Van den Hoogen J."/>
            <person name="Gungor B."/>
            <person name="Hartog M."/>
            <person name="Hontelez J."/>
            <person name="Verver J."/>
            <person name="Yang W.-C."/>
            <person name="Schijlen E."/>
            <person name="Repin R."/>
            <person name="Schilthuizen M."/>
            <person name="Schranz E."/>
            <person name="Heidstra R."/>
            <person name="Miyata K."/>
            <person name="Fedorova E."/>
            <person name="Kohlen W."/>
            <person name="Bisseling T."/>
            <person name="Smit S."/>
            <person name="Geurts R."/>
        </authorList>
    </citation>
    <scope>NUCLEOTIDE SEQUENCE [LARGE SCALE GENOMIC DNA]</scope>
    <source>
        <strain evidence="2">cv. WU1-14</strain>
    </source>
</reference>
<dbReference type="Proteomes" id="UP000237105">
    <property type="component" value="Unassembled WGS sequence"/>
</dbReference>
<dbReference type="AlphaFoldDB" id="A0A2P5DVJ8"/>